<name>A0A368NJZ1_9GAMM</name>
<proteinExistence type="inferred from homology"/>
<evidence type="ECO:0000256" key="2">
    <source>
        <dbReference type="ARBA" id="ARBA00005811"/>
    </source>
</evidence>
<feature type="transmembrane region" description="Helical" evidence="8">
    <location>
        <begin position="12"/>
        <end position="33"/>
    </location>
</feature>
<evidence type="ECO:0000256" key="3">
    <source>
        <dbReference type="ARBA" id="ARBA00022475"/>
    </source>
</evidence>
<keyword evidence="7" id="KW-0653">Protein transport</keyword>
<keyword evidence="7" id="KW-0813">Transport</keyword>
<dbReference type="AlphaFoldDB" id="A0A368NJZ1"/>
<evidence type="ECO:0000313" key="10">
    <source>
        <dbReference type="Proteomes" id="UP000252558"/>
    </source>
</evidence>
<protein>
    <submittedName>
        <fullName evidence="9">Biopolymer transporter ExbD</fullName>
    </submittedName>
</protein>
<evidence type="ECO:0000256" key="6">
    <source>
        <dbReference type="ARBA" id="ARBA00023136"/>
    </source>
</evidence>
<evidence type="ECO:0000256" key="8">
    <source>
        <dbReference type="SAM" id="Phobius"/>
    </source>
</evidence>
<evidence type="ECO:0000313" key="9">
    <source>
        <dbReference type="EMBL" id="RCU50095.1"/>
    </source>
</evidence>
<dbReference type="InterPro" id="IPR003400">
    <property type="entry name" value="ExbD"/>
</dbReference>
<sequence>MARHHRKLSGAASKLNLVSLMDIFTILVFFLMVNSSEVQVLQSNKTIKLPDSVAEQRPEETLVIMVNSDNLVVQGRPIAKTSELMADDQALIPALQTELDYQAKRRPELSEQEKKLGRPVTIMGDASIPYELLKKVMATCADTDFRSISLAVNRKFVSDDAAAAEEGQQ</sequence>
<comment type="similarity">
    <text evidence="2 7">Belongs to the ExbD/TolR family.</text>
</comment>
<dbReference type="OrthoDB" id="5294637at2"/>
<reference evidence="9 10" key="1">
    <citation type="submission" date="2018-07" db="EMBL/GenBank/DDBJ databases">
        <title>Corallincola holothuriorum sp. nov., a new facultative anaerobe isolated from sea cucumber Apostichopus japonicus.</title>
        <authorList>
            <person name="Xia H."/>
        </authorList>
    </citation>
    <scope>NUCLEOTIDE SEQUENCE [LARGE SCALE GENOMIC DNA]</scope>
    <source>
        <strain evidence="9 10">C4</strain>
    </source>
</reference>
<evidence type="ECO:0000256" key="4">
    <source>
        <dbReference type="ARBA" id="ARBA00022692"/>
    </source>
</evidence>
<dbReference type="Pfam" id="PF02472">
    <property type="entry name" value="ExbD"/>
    <property type="match status" value="1"/>
</dbReference>
<keyword evidence="5 8" id="KW-1133">Transmembrane helix</keyword>
<keyword evidence="4 7" id="KW-0812">Transmembrane</keyword>
<dbReference type="GO" id="GO:0005886">
    <property type="term" value="C:plasma membrane"/>
    <property type="evidence" value="ECO:0007669"/>
    <property type="project" value="UniProtKB-SubCell"/>
</dbReference>
<dbReference type="GO" id="GO:0022857">
    <property type="term" value="F:transmembrane transporter activity"/>
    <property type="evidence" value="ECO:0007669"/>
    <property type="project" value="InterPro"/>
</dbReference>
<dbReference type="GO" id="GO:0015031">
    <property type="term" value="P:protein transport"/>
    <property type="evidence" value="ECO:0007669"/>
    <property type="project" value="UniProtKB-KW"/>
</dbReference>
<organism evidence="9 10">
    <name type="scientific">Corallincola holothuriorum</name>
    <dbReference type="NCBI Taxonomy" id="2282215"/>
    <lineage>
        <taxon>Bacteria</taxon>
        <taxon>Pseudomonadati</taxon>
        <taxon>Pseudomonadota</taxon>
        <taxon>Gammaproteobacteria</taxon>
        <taxon>Alteromonadales</taxon>
        <taxon>Psychromonadaceae</taxon>
        <taxon>Corallincola</taxon>
    </lineage>
</organism>
<keyword evidence="10" id="KW-1185">Reference proteome</keyword>
<keyword evidence="6 8" id="KW-0472">Membrane</keyword>
<evidence type="ECO:0000256" key="1">
    <source>
        <dbReference type="ARBA" id="ARBA00004162"/>
    </source>
</evidence>
<evidence type="ECO:0000256" key="7">
    <source>
        <dbReference type="RuleBase" id="RU003879"/>
    </source>
</evidence>
<keyword evidence="3" id="KW-1003">Cell membrane</keyword>
<evidence type="ECO:0000256" key="5">
    <source>
        <dbReference type="ARBA" id="ARBA00022989"/>
    </source>
</evidence>
<dbReference type="EMBL" id="QPID01000005">
    <property type="protein sequence ID" value="RCU50095.1"/>
    <property type="molecule type" value="Genomic_DNA"/>
</dbReference>
<comment type="subcellular location">
    <subcellularLocation>
        <location evidence="1">Cell membrane</location>
        <topology evidence="1">Single-pass membrane protein</topology>
    </subcellularLocation>
    <subcellularLocation>
        <location evidence="7">Cell membrane</location>
        <topology evidence="7">Single-pass type II membrane protein</topology>
    </subcellularLocation>
</comment>
<dbReference type="Proteomes" id="UP000252558">
    <property type="component" value="Unassembled WGS sequence"/>
</dbReference>
<gene>
    <name evidence="9" type="ORF">DU002_10575</name>
</gene>
<comment type="caution">
    <text evidence="9">The sequence shown here is derived from an EMBL/GenBank/DDBJ whole genome shotgun (WGS) entry which is preliminary data.</text>
</comment>
<accession>A0A368NJZ1</accession>